<evidence type="ECO:0000256" key="2">
    <source>
        <dbReference type="ARBA" id="ARBA00010790"/>
    </source>
</evidence>
<name>A0A284RVV2_ARMOS</name>
<accession>A0A284RVV2</accession>
<feature type="binding site" evidence="9">
    <location>
        <position position="248"/>
    </location>
    <ligand>
        <name>FAD</name>
        <dbReference type="ChEBI" id="CHEBI:57692"/>
    </ligand>
</feature>
<gene>
    <name evidence="12" type="ORF">ARMOST_16331</name>
</gene>
<dbReference type="InterPro" id="IPR007867">
    <property type="entry name" value="GMC_OxRtase_C"/>
</dbReference>
<dbReference type="Gene3D" id="3.50.50.60">
    <property type="entry name" value="FAD/NAD(P)-binding domain"/>
    <property type="match status" value="1"/>
</dbReference>
<feature type="active site" description="Proton donor" evidence="8">
    <location>
        <position position="507"/>
    </location>
</feature>
<dbReference type="Pfam" id="PF00732">
    <property type="entry name" value="GMC_oxred_N"/>
    <property type="match status" value="1"/>
</dbReference>
<dbReference type="InterPro" id="IPR027424">
    <property type="entry name" value="Glucose_Oxidase_domain_2"/>
</dbReference>
<evidence type="ECO:0000256" key="10">
    <source>
        <dbReference type="SAM" id="SignalP"/>
    </source>
</evidence>
<dbReference type="AlphaFoldDB" id="A0A284RVV2"/>
<keyword evidence="7" id="KW-0325">Glycoprotein</keyword>
<keyword evidence="6" id="KW-0560">Oxidoreductase</keyword>
<dbReference type="PANTHER" id="PTHR11552:SF201">
    <property type="entry name" value="GLUCOSE-METHANOL-CHOLINE OXIDOREDUCTASE N-TERMINAL DOMAIN-CONTAINING PROTEIN"/>
    <property type="match status" value="1"/>
</dbReference>
<dbReference type="SUPFAM" id="SSF54373">
    <property type="entry name" value="FAD-linked reductases, C-terminal domain"/>
    <property type="match status" value="1"/>
</dbReference>
<evidence type="ECO:0000259" key="11">
    <source>
        <dbReference type="PROSITE" id="PS00624"/>
    </source>
</evidence>
<evidence type="ECO:0000256" key="3">
    <source>
        <dbReference type="ARBA" id="ARBA00022630"/>
    </source>
</evidence>
<feature type="chain" id="PRO_5013171020" description="Glucose-methanol-choline oxidoreductase N-terminal domain-containing protein" evidence="10">
    <location>
        <begin position="20"/>
        <end position="570"/>
    </location>
</feature>
<dbReference type="EMBL" id="FUEG01000018">
    <property type="protein sequence ID" value="SJL12898.1"/>
    <property type="molecule type" value="Genomic_DNA"/>
</dbReference>
<dbReference type="Proteomes" id="UP000219338">
    <property type="component" value="Unassembled WGS sequence"/>
</dbReference>
<dbReference type="SUPFAM" id="SSF51905">
    <property type="entry name" value="FAD/NAD(P)-binding domain"/>
    <property type="match status" value="1"/>
</dbReference>
<sequence>MISRAFATTILLCASSVFAQSYDYVIVGGGTAGLTLAGRLTENSNLTVVVLEAGGDGIGNENITDLRNRYLPYGTEIDWAINTLPQASAGGRVYTHRQGKVLGGSSAMNGAVQIRPDTREFETYQSLGATGWTWETFLTYFKKSENFTADTDPLVTGIDTESYHGTSGPVDVSFANNISSFFSEYAIPAVENMNQEVNADNCDGSPIGAAPQQISVYPDTYNRSYSANAYYFPVQDRTNLVVYTDSLVSKILWADDQDGLAVASGVEYISSNGSTLQVYGDNVIVSAGTLNTPKVLELSGVGDPSILSDLGIDVKVNSTGVGKNLQNQLGVNVIYKLKEDSGVTLGSETQAPFISLLPLQTVLSEEDQAVSDTMLQEKNEDISQAQFEAMKGYIADGLAQTEINWSLQDEDEGLSLQFYTTDLHTFSRGYAHANSSDPTAKVTVDPKYLSSDHDLWYLSRAIAYTRNITSTEPLASIIDSETTPGANYSTSESLQEWLLPNFKTMSHFVGTAAAIAQEDGGVVDPTTFIIFGTSNVRVVDASVIPLLPGIHTQSIVYAIAEWAADILKSA</sequence>
<evidence type="ECO:0000256" key="8">
    <source>
        <dbReference type="PIRSR" id="PIRSR000137-1"/>
    </source>
</evidence>
<dbReference type="InterPro" id="IPR012132">
    <property type="entry name" value="GMC_OxRdtase"/>
</dbReference>
<dbReference type="PANTHER" id="PTHR11552">
    <property type="entry name" value="GLUCOSE-METHANOL-CHOLINE GMC OXIDOREDUCTASE"/>
    <property type="match status" value="1"/>
</dbReference>
<feature type="domain" description="Glucose-methanol-choline oxidoreductase N-terminal" evidence="11">
    <location>
        <begin position="288"/>
        <end position="302"/>
    </location>
</feature>
<dbReference type="OMA" id="PAVENMN"/>
<comment type="cofactor">
    <cofactor evidence="1 9">
        <name>FAD</name>
        <dbReference type="ChEBI" id="CHEBI:57692"/>
    </cofactor>
</comment>
<dbReference type="PIRSF" id="PIRSF000137">
    <property type="entry name" value="Alcohol_oxidase"/>
    <property type="match status" value="1"/>
</dbReference>
<evidence type="ECO:0000313" key="13">
    <source>
        <dbReference type="Proteomes" id="UP000219338"/>
    </source>
</evidence>
<feature type="binding site" evidence="9">
    <location>
        <begin position="109"/>
        <end position="112"/>
    </location>
    <ligand>
        <name>FAD</name>
        <dbReference type="ChEBI" id="CHEBI:57692"/>
    </ligand>
</feature>
<feature type="binding site" evidence="9">
    <location>
        <position position="101"/>
    </location>
    <ligand>
        <name>FAD</name>
        <dbReference type="ChEBI" id="CHEBI:57692"/>
    </ligand>
</feature>
<evidence type="ECO:0000256" key="9">
    <source>
        <dbReference type="PIRSR" id="PIRSR000137-2"/>
    </source>
</evidence>
<protein>
    <recommendedName>
        <fullName evidence="11">Glucose-methanol-choline oxidoreductase N-terminal domain-containing protein</fullName>
    </recommendedName>
</protein>
<evidence type="ECO:0000256" key="1">
    <source>
        <dbReference type="ARBA" id="ARBA00001974"/>
    </source>
</evidence>
<dbReference type="PROSITE" id="PS00624">
    <property type="entry name" value="GMC_OXRED_2"/>
    <property type="match status" value="1"/>
</dbReference>
<feature type="active site" description="Proton acceptor" evidence="8">
    <location>
        <position position="551"/>
    </location>
</feature>
<dbReference type="Gene3D" id="3.30.560.10">
    <property type="entry name" value="Glucose Oxidase, domain 3"/>
    <property type="match status" value="1"/>
</dbReference>
<reference evidence="13" key="1">
    <citation type="journal article" date="2017" name="Nat. Ecol. Evol.">
        <title>Genome expansion and lineage-specific genetic innovations in the forest pathogenic fungi Armillaria.</title>
        <authorList>
            <person name="Sipos G."/>
            <person name="Prasanna A.N."/>
            <person name="Walter M.C."/>
            <person name="O'Connor E."/>
            <person name="Balint B."/>
            <person name="Krizsan K."/>
            <person name="Kiss B."/>
            <person name="Hess J."/>
            <person name="Varga T."/>
            <person name="Slot J."/>
            <person name="Riley R."/>
            <person name="Boka B."/>
            <person name="Rigling D."/>
            <person name="Barry K."/>
            <person name="Lee J."/>
            <person name="Mihaltcheva S."/>
            <person name="LaButti K."/>
            <person name="Lipzen A."/>
            <person name="Waldron R."/>
            <person name="Moloney N.M."/>
            <person name="Sperisen C."/>
            <person name="Kredics L."/>
            <person name="Vagvoelgyi C."/>
            <person name="Patrignani A."/>
            <person name="Fitzpatrick D."/>
            <person name="Nagy I."/>
            <person name="Doyle S."/>
            <person name="Anderson J.B."/>
            <person name="Grigoriev I.V."/>
            <person name="Gueldener U."/>
            <person name="Muensterkoetter M."/>
            <person name="Nagy L.G."/>
        </authorList>
    </citation>
    <scope>NUCLEOTIDE SEQUENCE [LARGE SCALE GENOMIC DNA]</scope>
    <source>
        <strain evidence="13">C18/9</strain>
    </source>
</reference>
<dbReference type="Pfam" id="PF05199">
    <property type="entry name" value="GMC_oxred_C"/>
    <property type="match status" value="1"/>
</dbReference>
<keyword evidence="5 9" id="KW-0274">FAD</keyword>
<dbReference type="GO" id="GO:0016614">
    <property type="term" value="F:oxidoreductase activity, acting on CH-OH group of donors"/>
    <property type="evidence" value="ECO:0007669"/>
    <property type="project" value="InterPro"/>
</dbReference>
<organism evidence="12 13">
    <name type="scientific">Armillaria ostoyae</name>
    <name type="common">Armillaria root rot fungus</name>
    <dbReference type="NCBI Taxonomy" id="47428"/>
    <lineage>
        <taxon>Eukaryota</taxon>
        <taxon>Fungi</taxon>
        <taxon>Dikarya</taxon>
        <taxon>Basidiomycota</taxon>
        <taxon>Agaricomycotina</taxon>
        <taxon>Agaricomycetes</taxon>
        <taxon>Agaricomycetidae</taxon>
        <taxon>Agaricales</taxon>
        <taxon>Marasmiineae</taxon>
        <taxon>Physalacriaceae</taxon>
        <taxon>Armillaria</taxon>
    </lineage>
</organism>
<feature type="signal peptide" evidence="10">
    <location>
        <begin position="1"/>
        <end position="19"/>
    </location>
</feature>
<evidence type="ECO:0000256" key="4">
    <source>
        <dbReference type="ARBA" id="ARBA00022729"/>
    </source>
</evidence>
<evidence type="ECO:0000256" key="7">
    <source>
        <dbReference type="ARBA" id="ARBA00023180"/>
    </source>
</evidence>
<keyword evidence="3" id="KW-0285">Flavoprotein</keyword>
<dbReference type="Gene3D" id="4.10.450.10">
    <property type="entry name" value="Glucose Oxidase, domain 2"/>
    <property type="match status" value="1"/>
</dbReference>
<dbReference type="InterPro" id="IPR000172">
    <property type="entry name" value="GMC_OxRdtase_N"/>
</dbReference>
<dbReference type="OrthoDB" id="269227at2759"/>
<evidence type="ECO:0000256" key="5">
    <source>
        <dbReference type="ARBA" id="ARBA00022827"/>
    </source>
</evidence>
<comment type="similarity">
    <text evidence="2">Belongs to the GMC oxidoreductase family.</text>
</comment>
<dbReference type="GO" id="GO:0050660">
    <property type="term" value="F:flavin adenine dinucleotide binding"/>
    <property type="evidence" value="ECO:0007669"/>
    <property type="project" value="InterPro"/>
</dbReference>
<proteinExistence type="inferred from homology"/>
<evidence type="ECO:0000256" key="6">
    <source>
        <dbReference type="ARBA" id="ARBA00023002"/>
    </source>
</evidence>
<keyword evidence="13" id="KW-1185">Reference proteome</keyword>
<dbReference type="InterPro" id="IPR036188">
    <property type="entry name" value="FAD/NAD-bd_sf"/>
</dbReference>
<dbReference type="STRING" id="47428.A0A284RVV2"/>
<evidence type="ECO:0000313" key="12">
    <source>
        <dbReference type="EMBL" id="SJL12898.1"/>
    </source>
</evidence>
<keyword evidence="4 10" id="KW-0732">Signal</keyword>